<dbReference type="InterPro" id="IPR006703">
    <property type="entry name" value="G_AIG1"/>
</dbReference>
<dbReference type="EMBL" id="PZQS01000010">
    <property type="protein sequence ID" value="PVD24023.1"/>
    <property type="molecule type" value="Genomic_DNA"/>
</dbReference>
<dbReference type="SUPFAM" id="SSF52540">
    <property type="entry name" value="P-loop containing nucleoside triphosphate hydrolases"/>
    <property type="match status" value="2"/>
</dbReference>
<reference evidence="6 7" key="1">
    <citation type="submission" date="2018-04" db="EMBL/GenBank/DDBJ databases">
        <title>The genome of golden apple snail Pomacea canaliculata provides insight into stress tolerance and invasive adaptation.</title>
        <authorList>
            <person name="Liu C."/>
            <person name="Liu B."/>
            <person name="Ren Y."/>
            <person name="Zhang Y."/>
            <person name="Wang H."/>
            <person name="Li S."/>
            <person name="Jiang F."/>
            <person name="Yin L."/>
            <person name="Zhang G."/>
            <person name="Qian W."/>
            <person name="Fan W."/>
        </authorList>
    </citation>
    <scope>NUCLEOTIDE SEQUENCE [LARGE SCALE GENOMIC DNA]</scope>
    <source>
        <strain evidence="6">SZHN2017</strain>
        <tissue evidence="6">Muscle</tissue>
    </source>
</reference>
<feature type="domain" description="AIG1-type G" evidence="5">
    <location>
        <begin position="94"/>
        <end position="210"/>
    </location>
</feature>
<organism evidence="6 7">
    <name type="scientific">Pomacea canaliculata</name>
    <name type="common">Golden apple snail</name>
    <dbReference type="NCBI Taxonomy" id="400727"/>
    <lineage>
        <taxon>Eukaryota</taxon>
        <taxon>Metazoa</taxon>
        <taxon>Spiralia</taxon>
        <taxon>Lophotrochozoa</taxon>
        <taxon>Mollusca</taxon>
        <taxon>Gastropoda</taxon>
        <taxon>Caenogastropoda</taxon>
        <taxon>Architaenioglossa</taxon>
        <taxon>Ampullarioidea</taxon>
        <taxon>Ampullariidae</taxon>
        <taxon>Pomacea</taxon>
    </lineage>
</organism>
<gene>
    <name evidence="6" type="ORF">C0Q70_17300</name>
</gene>
<comment type="caution">
    <text evidence="6">The sequence shown here is derived from an EMBL/GenBank/DDBJ whole genome shotgun (WGS) entry which is preliminary data.</text>
</comment>
<keyword evidence="3" id="KW-0342">GTP-binding</keyword>
<evidence type="ECO:0000313" key="7">
    <source>
        <dbReference type="Proteomes" id="UP000245119"/>
    </source>
</evidence>
<dbReference type="PANTHER" id="PTHR10903">
    <property type="entry name" value="GTPASE, IMAP FAMILY MEMBER-RELATED"/>
    <property type="match status" value="1"/>
</dbReference>
<name>A0A2T7NSA4_POMCA</name>
<feature type="region of interest" description="Disordered" evidence="4">
    <location>
        <begin position="389"/>
        <end position="419"/>
    </location>
</feature>
<dbReference type="Pfam" id="PF04548">
    <property type="entry name" value="AIG1"/>
    <property type="match status" value="1"/>
</dbReference>
<comment type="similarity">
    <text evidence="1">Belongs to the TRAFAC class TrmE-Era-EngA-EngB-Septin-like GTPase superfamily. AIG1/Toc34/Toc159-like paraseptin GTPase family. IAN subfamily.</text>
</comment>
<evidence type="ECO:0000256" key="1">
    <source>
        <dbReference type="ARBA" id="ARBA00008535"/>
    </source>
</evidence>
<dbReference type="PANTHER" id="PTHR10903:SF184">
    <property type="entry name" value="GTP-BINDING PROTEIN A"/>
    <property type="match status" value="1"/>
</dbReference>
<evidence type="ECO:0000259" key="5">
    <source>
        <dbReference type="Pfam" id="PF04548"/>
    </source>
</evidence>
<feature type="compositionally biased region" description="Basic residues" evidence="4">
    <location>
        <begin position="406"/>
        <end position="419"/>
    </location>
</feature>
<keyword evidence="7" id="KW-1185">Reference proteome</keyword>
<protein>
    <recommendedName>
        <fullName evidence="5">AIG1-type G domain-containing protein</fullName>
    </recommendedName>
</protein>
<dbReference type="GO" id="GO:0005525">
    <property type="term" value="F:GTP binding"/>
    <property type="evidence" value="ECO:0007669"/>
    <property type="project" value="UniProtKB-KW"/>
</dbReference>
<dbReference type="InterPro" id="IPR027417">
    <property type="entry name" value="P-loop_NTPase"/>
</dbReference>
<evidence type="ECO:0000256" key="3">
    <source>
        <dbReference type="ARBA" id="ARBA00023134"/>
    </source>
</evidence>
<evidence type="ECO:0000313" key="6">
    <source>
        <dbReference type="EMBL" id="PVD24023.1"/>
    </source>
</evidence>
<dbReference type="Gene3D" id="3.40.50.300">
    <property type="entry name" value="P-loop containing nucleotide triphosphate hydrolases"/>
    <property type="match status" value="1"/>
</dbReference>
<sequence>MLREAGKRYFVFSKTGDDKDEDEHLVQQIFKTAEQLSVYIPEEWMHTSNHWKDRKWKEYSWEHSVGIRCLLCDRWTVVIDDDHTDSNILQRWHQVIDTPDVSNMDMRNTEQEIKEWQNLNPDIVLLAIRCDVRYTAEEFAILNEIRNVWGDNSLFSRLVVAFTFGDRLDGDIKDEVINVCKELQTVLRDCGERYVVFNSHGTDDDKKRQVGKSANPVHLDAKKIVLLGRCGSGKSVTGDIILGKQMLHSDEPTLATKYYFVDIDGLHLQLPTERSFAVAVFEHTRTQYDLTQQLRERNWAVLGHDRPGLMQSVRCQELDSDIVLFKTWERVLNNKLQEHFVLARRRRLPGKLNHRTTESERHERCEAASWQSVRNLAFRPEVFENIQKERRRKESLSEGTGEVLKNTHRSKLKRPSHGP</sequence>
<dbReference type="STRING" id="400727.A0A2T7NSA4"/>
<dbReference type="AlphaFoldDB" id="A0A2T7NSA4"/>
<dbReference type="Proteomes" id="UP000245119">
    <property type="component" value="Linkage Group LG10"/>
</dbReference>
<keyword evidence="2" id="KW-0547">Nucleotide-binding</keyword>
<dbReference type="OrthoDB" id="8954335at2759"/>
<evidence type="ECO:0000256" key="4">
    <source>
        <dbReference type="SAM" id="MobiDB-lite"/>
    </source>
</evidence>
<evidence type="ECO:0000256" key="2">
    <source>
        <dbReference type="ARBA" id="ARBA00022741"/>
    </source>
</evidence>
<accession>A0A2T7NSA4</accession>
<dbReference type="InterPro" id="IPR045058">
    <property type="entry name" value="GIMA/IAN/Toc"/>
</dbReference>
<proteinExistence type="inferred from homology"/>